<proteinExistence type="predicted"/>
<feature type="transmembrane region" description="Helical" evidence="1">
    <location>
        <begin position="17"/>
        <end position="39"/>
    </location>
</feature>
<evidence type="ECO:0000256" key="1">
    <source>
        <dbReference type="SAM" id="Phobius"/>
    </source>
</evidence>
<keyword evidence="1" id="KW-1133">Transmembrane helix</keyword>
<sequence length="47" mass="4662">MTAAPALNRPTRILIELVGGVLGAAAVLAATVAVSALVLGRRTATPH</sequence>
<protein>
    <submittedName>
        <fullName evidence="2">Uncharacterized protein</fullName>
    </submittedName>
</protein>
<dbReference type="AlphaFoldDB" id="A0A7T4DKB7"/>
<keyword evidence="1" id="KW-0472">Membrane</keyword>
<keyword evidence="1" id="KW-0812">Transmembrane</keyword>
<evidence type="ECO:0000313" key="2">
    <source>
        <dbReference type="EMBL" id="QQB14599.1"/>
    </source>
</evidence>
<gene>
    <name evidence="2" type="ORF">I6H47_00940</name>
</gene>
<dbReference type="RefSeq" id="WP_198499656.1">
    <property type="nucleotide sequence ID" value="NZ_CP065989.1"/>
</dbReference>
<organism evidence="2 3">
    <name type="scientific">Brevibacterium casei</name>
    <dbReference type="NCBI Taxonomy" id="33889"/>
    <lineage>
        <taxon>Bacteria</taxon>
        <taxon>Bacillati</taxon>
        <taxon>Actinomycetota</taxon>
        <taxon>Actinomycetes</taxon>
        <taxon>Micrococcales</taxon>
        <taxon>Brevibacteriaceae</taxon>
        <taxon>Brevibacterium</taxon>
    </lineage>
</organism>
<dbReference type="Proteomes" id="UP000595374">
    <property type="component" value="Chromosome"/>
</dbReference>
<accession>A0A7T4DKB7</accession>
<name>A0A7T4DKB7_9MICO</name>
<dbReference type="EMBL" id="CP065989">
    <property type="protein sequence ID" value="QQB14599.1"/>
    <property type="molecule type" value="Genomic_DNA"/>
</dbReference>
<reference evidence="2 3" key="1">
    <citation type="submission" date="2020-12" db="EMBL/GenBank/DDBJ databases">
        <title>FDA dAtabase for Regulatory Grade micrObial Sequences (FDA-ARGOS): Supporting development and validation of Infectious Disease Dx tests.</title>
        <authorList>
            <person name="Sproer C."/>
            <person name="Gronow S."/>
            <person name="Severitt S."/>
            <person name="Schroder I."/>
            <person name="Tallon L."/>
            <person name="Sadzewicz L."/>
            <person name="Zhao X."/>
            <person name="Boylan J."/>
            <person name="Ott S."/>
            <person name="Bowen H."/>
            <person name="Vavikolanu K."/>
            <person name="Mehta A."/>
            <person name="Aluvathingal J."/>
            <person name="Nadendla S."/>
            <person name="Lowell S."/>
            <person name="Myers T."/>
            <person name="Yan Y."/>
            <person name="Sichtig H."/>
        </authorList>
    </citation>
    <scope>NUCLEOTIDE SEQUENCE [LARGE SCALE GENOMIC DNA]</scope>
    <source>
        <strain evidence="2 3">FDAARGOS_990</strain>
    </source>
</reference>
<evidence type="ECO:0000313" key="3">
    <source>
        <dbReference type="Proteomes" id="UP000595374"/>
    </source>
</evidence>